<comment type="caution">
    <text evidence="7">The sequence shown here is derived from an EMBL/GenBank/DDBJ whole genome shotgun (WGS) entry which is preliminary data.</text>
</comment>
<dbReference type="EMBL" id="JAHSPG010000015">
    <property type="protein sequence ID" value="MBV4359644.1"/>
    <property type="molecule type" value="Genomic_DNA"/>
</dbReference>
<keyword evidence="2" id="KW-0732">Signal</keyword>
<dbReference type="GO" id="GO:0009279">
    <property type="term" value="C:cell outer membrane"/>
    <property type="evidence" value="ECO:0007669"/>
    <property type="project" value="UniProtKB-SubCell"/>
</dbReference>
<evidence type="ECO:0000259" key="6">
    <source>
        <dbReference type="Pfam" id="PF14322"/>
    </source>
</evidence>
<protein>
    <submittedName>
        <fullName evidence="7">RagB/SusD family nutrient uptake outer membrane protein</fullName>
    </submittedName>
</protein>
<keyword evidence="8" id="KW-1185">Reference proteome</keyword>
<sequence length="608" mass="67288">MIRKIYTAILGVSLLAGCTKDPSNVSPTDQYSTSNYPASINDLNSVLAASYSNMRDAGYLGFHFLPKALSNSMHCVDAIYDGDPGWNEMAKNNLSISNQYAAEAWQVLFTGVKNCNVTLKAADFYATNYSKGNDGADIDAIRGQAYTLRAYYYMQLECLFGESYITTNGGGDKRGVPIFDKVPSSLDSTAVPRSTVKAVWDLIKSDLQKGATLLKGKVWTGDERGKATEWTAKGLLGKAYIYTQDWANAKTTLEDVITHSGKSLMPYTKYRDAFVGNSANEFNEESLFELNIDPDAKGNYGVYGDNINATSINGLIWCPWNLGPDGTEGGSQPMGYGNEIFHDRSVVRFGYTLGSYTLVDNPNFNSTKPAAFDNPKKIMDPTYRTKAVAARSNLTVDPRLYVAGLQPWVDSVKPDGKTWYPVSMPSFFAGQANRYGFSVRKNAVIYNNINNQGPADGANFYLLRLADVYLLYAEALHNSGSDATGLEYLNKVKRRAYNLPVDAASAIDYKSFTDVTPANSATDPVLGHNPLYYERWAELYNEGSWWFDVCRWRIGKTEADFYQNALNVHEGTLSSQWSDAKSYVWPIPITEINSNPKITSADQNPGYN</sequence>
<keyword evidence="3" id="KW-0472">Membrane</keyword>
<comment type="subcellular location">
    <subcellularLocation>
        <location evidence="1">Cell outer membrane</location>
    </subcellularLocation>
</comment>
<dbReference type="InterPro" id="IPR033985">
    <property type="entry name" value="SusD-like_N"/>
</dbReference>
<dbReference type="PROSITE" id="PS51257">
    <property type="entry name" value="PROKAR_LIPOPROTEIN"/>
    <property type="match status" value="1"/>
</dbReference>
<dbReference type="Pfam" id="PF14322">
    <property type="entry name" value="SusD-like_3"/>
    <property type="match status" value="1"/>
</dbReference>
<evidence type="ECO:0000256" key="2">
    <source>
        <dbReference type="ARBA" id="ARBA00022729"/>
    </source>
</evidence>
<evidence type="ECO:0000313" key="8">
    <source>
        <dbReference type="Proteomes" id="UP000812270"/>
    </source>
</evidence>
<evidence type="ECO:0000256" key="4">
    <source>
        <dbReference type="ARBA" id="ARBA00023237"/>
    </source>
</evidence>
<feature type="domain" description="SusD-like N-terminal" evidence="6">
    <location>
        <begin position="43"/>
        <end position="240"/>
    </location>
</feature>
<gene>
    <name evidence="7" type="ORF">KTO63_20910</name>
</gene>
<dbReference type="AlphaFoldDB" id="A0A9E2W641"/>
<feature type="domain" description="RagB/SusD" evidence="5">
    <location>
        <begin position="394"/>
        <end position="607"/>
    </location>
</feature>
<keyword evidence="4" id="KW-0998">Cell outer membrane</keyword>
<dbReference type="InterPro" id="IPR012944">
    <property type="entry name" value="SusD_RagB_dom"/>
</dbReference>
<evidence type="ECO:0000313" key="7">
    <source>
        <dbReference type="EMBL" id="MBV4359644.1"/>
    </source>
</evidence>
<proteinExistence type="predicted"/>
<dbReference type="Pfam" id="PF07980">
    <property type="entry name" value="SusD_RagB"/>
    <property type="match status" value="1"/>
</dbReference>
<organism evidence="7 8">
    <name type="scientific">Pinibacter aurantiacus</name>
    <dbReference type="NCBI Taxonomy" id="2851599"/>
    <lineage>
        <taxon>Bacteria</taxon>
        <taxon>Pseudomonadati</taxon>
        <taxon>Bacteroidota</taxon>
        <taxon>Chitinophagia</taxon>
        <taxon>Chitinophagales</taxon>
        <taxon>Chitinophagaceae</taxon>
        <taxon>Pinibacter</taxon>
    </lineage>
</organism>
<dbReference type="RefSeq" id="WP_217793899.1">
    <property type="nucleotide sequence ID" value="NZ_JAHSPG010000015.1"/>
</dbReference>
<evidence type="ECO:0000256" key="1">
    <source>
        <dbReference type="ARBA" id="ARBA00004442"/>
    </source>
</evidence>
<evidence type="ECO:0000259" key="5">
    <source>
        <dbReference type="Pfam" id="PF07980"/>
    </source>
</evidence>
<name>A0A9E2W641_9BACT</name>
<evidence type="ECO:0000256" key="3">
    <source>
        <dbReference type="ARBA" id="ARBA00023136"/>
    </source>
</evidence>
<accession>A0A9E2W641</accession>
<reference evidence="7" key="1">
    <citation type="submission" date="2021-06" db="EMBL/GenBank/DDBJ databases">
        <authorList>
            <person name="Huq M.A."/>
        </authorList>
    </citation>
    <scope>NUCLEOTIDE SEQUENCE</scope>
    <source>
        <strain evidence="7">MAH-26</strain>
    </source>
</reference>
<dbReference type="Proteomes" id="UP000812270">
    <property type="component" value="Unassembled WGS sequence"/>
</dbReference>